<name>A0A4Y2KZD6_ARAVE</name>
<evidence type="ECO:0000313" key="1">
    <source>
        <dbReference type="EMBL" id="GBN07675.1"/>
    </source>
</evidence>
<dbReference type="EMBL" id="BGPR01005177">
    <property type="protein sequence ID" value="GBN07675.1"/>
    <property type="molecule type" value="Genomic_DNA"/>
</dbReference>
<gene>
    <name evidence="1" type="ORF">AVEN_168870_1</name>
</gene>
<sequence length="147" mass="16666">MLNPNLYHVNQAKVKTTAFWVEYILTVITHYVQHLLHLNDMGRTVVNILGRYECERIILKSAWPVRGITQRRSASESHPRACIVRIVTQDSWGRNGQLLPGQVGNRFHSGKETVSSSVGGPGKKVLKLENIRIMLMETLLYLLLATC</sequence>
<proteinExistence type="predicted"/>
<accession>A0A4Y2KZD6</accession>
<evidence type="ECO:0000313" key="2">
    <source>
        <dbReference type="Proteomes" id="UP000499080"/>
    </source>
</evidence>
<comment type="caution">
    <text evidence="1">The sequence shown here is derived from an EMBL/GenBank/DDBJ whole genome shotgun (WGS) entry which is preliminary data.</text>
</comment>
<organism evidence="1 2">
    <name type="scientific">Araneus ventricosus</name>
    <name type="common">Orbweaver spider</name>
    <name type="synonym">Epeira ventricosa</name>
    <dbReference type="NCBI Taxonomy" id="182803"/>
    <lineage>
        <taxon>Eukaryota</taxon>
        <taxon>Metazoa</taxon>
        <taxon>Ecdysozoa</taxon>
        <taxon>Arthropoda</taxon>
        <taxon>Chelicerata</taxon>
        <taxon>Arachnida</taxon>
        <taxon>Araneae</taxon>
        <taxon>Araneomorphae</taxon>
        <taxon>Entelegynae</taxon>
        <taxon>Araneoidea</taxon>
        <taxon>Araneidae</taxon>
        <taxon>Araneus</taxon>
    </lineage>
</organism>
<keyword evidence="2" id="KW-1185">Reference proteome</keyword>
<dbReference type="AlphaFoldDB" id="A0A4Y2KZD6"/>
<reference evidence="1 2" key="1">
    <citation type="journal article" date="2019" name="Sci. Rep.">
        <title>Orb-weaving spider Araneus ventricosus genome elucidates the spidroin gene catalogue.</title>
        <authorList>
            <person name="Kono N."/>
            <person name="Nakamura H."/>
            <person name="Ohtoshi R."/>
            <person name="Moran D.A.P."/>
            <person name="Shinohara A."/>
            <person name="Yoshida Y."/>
            <person name="Fujiwara M."/>
            <person name="Mori M."/>
            <person name="Tomita M."/>
            <person name="Arakawa K."/>
        </authorList>
    </citation>
    <scope>NUCLEOTIDE SEQUENCE [LARGE SCALE GENOMIC DNA]</scope>
</reference>
<dbReference type="Proteomes" id="UP000499080">
    <property type="component" value="Unassembled WGS sequence"/>
</dbReference>
<protein>
    <submittedName>
        <fullName evidence="1">Uncharacterized protein</fullName>
    </submittedName>
</protein>